<keyword evidence="4" id="KW-0472">Membrane</keyword>
<keyword evidence="2" id="KW-0812">Transmembrane</keyword>
<protein>
    <recommendedName>
        <fullName evidence="5">Putative zinc-finger domain-containing protein</fullName>
    </recommendedName>
</protein>
<accession>S4Y958</accession>
<feature type="domain" description="Putative zinc-finger" evidence="5">
    <location>
        <begin position="10"/>
        <end position="43"/>
    </location>
</feature>
<dbReference type="PANTHER" id="PTHR37461">
    <property type="entry name" value="ANTI-SIGMA-K FACTOR RSKA"/>
    <property type="match status" value="1"/>
</dbReference>
<dbReference type="HOGENOM" id="CLU_939768_0_0_7"/>
<dbReference type="PATRIC" id="fig|1254432.3.peg.9892"/>
<reference evidence="6 7" key="1">
    <citation type="journal article" date="2013" name="Sci. Rep.">
        <title>Extraordinary expansion of a Sorangium cellulosum genome from an alkaline milieu.</title>
        <authorList>
            <person name="Han K."/>
            <person name="Li Z.F."/>
            <person name="Peng R."/>
            <person name="Zhu L.P."/>
            <person name="Zhou T."/>
            <person name="Wang L.G."/>
            <person name="Li S.G."/>
            <person name="Zhang X.B."/>
            <person name="Hu W."/>
            <person name="Wu Z.H."/>
            <person name="Qin N."/>
            <person name="Li Y.Z."/>
        </authorList>
    </citation>
    <scope>NUCLEOTIDE SEQUENCE [LARGE SCALE GENOMIC DNA]</scope>
    <source>
        <strain evidence="6 7">So0157-2</strain>
    </source>
</reference>
<evidence type="ECO:0000259" key="5">
    <source>
        <dbReference type="Pfam" id="PF13490"/>
    </source>
</evidence>
<organism evidence="6 7">
    <name type="scientific">Sorangium cellulosum So0157-2</name>
    <dbReference type="NCBI Taxonomy" id="1254432"/>
    <lineage>
        <taxon>Bacteria</taxon>
        <taxon>Pseudomonadati</taxon>
        <taxon>Myxococcota</taxon>
        <taxon>Polyangia</taxon>
        <taxon>Polyangiales</taxon>
        <taxon>Polyangiaceae</taxon>
        <taxon>Sorangium</taxon>
    </lineage>
</organism>
<keyword evidence="3" id="KW-1133">Transmembrane helix</keyword>
<dbReference type="Pfam" id="PF13490">
    <property type="entry name" value="zf-HC2"/>
    <property type="match status" value="1"/>
</dbReference>
<evidence type="ECO:0000256" key="3">
    <source>
        <dbReference type="ARBA" id="ARBA00022989"/>
    </source>
</evidence>
<dbReference type="GO" id="GO:0016020">
    <property type="term" value="C:membrane"/>
    <property type="evidence" value="ECO:0007669"/>
    <property type="project" value="UniProtKB-SubCell"/>
</dbReference>
<dbReference type="InterPro" id="IPR041916">
    <property type="entry name" value="Anti_sigma_zinc_sf"/>
</dbReference>
<dbReference type="InterPro" id="IPR027383">
    <property type="entry name" value="Znf_put"/>
</dbReference>
<name>S4Y958_SORCE</name>
<dbReference type="EMBL" id="CP003969">
    <property type="protein sequence ID" value="AGP40810.1"/>
    <property type="molecule type" value="Genomic_DNA"/>
</dbReference>
<dbReference type="KEGG" id="scu:SCE1572_43775"/>
<dbReference type="PANTHER" id="PTHR37461:SF1">
    <property type="entry name" value="ANTI-SIGMA-K FACTOR RSKA"/>
    <property type="match status" value="1"/>
</dbReference>
<dbReference type="Proteomes" id="UP000014803">
    <property type="component" value="Chromosome"/>
</dbReference>
<dbReference type="GO" id="GO:0006417">
    <property type="term" value="P:regulation of translation"/>
    <property type="evidence" value="ECO:0007669"/>
    <property type="project" value="TreeGrafter"/>
</dbReference>
<dbReference type="AlphaFoldDB" id="S4Y958"/>
<evidence type="ECO:0000313" key="6">
    <source>
        <dbReference type="EMBL" id="AGP40810.1"/>
    </source>
</evidence>
<evidence type="ECO:0000256" key="4">
    <source>
        <dbReference type="ARBA" id="ARBA00023136"/>
    </source>
</evidence>
<evidence type="ECO:0000313" key="7">
    <source>
        <dbReference type="Proteomes" id="UP000014803"/>
    </source>
</evidence>
<dbReference type="STRING" id="1254432.SCE1572_43775"/>
<proteinExistence type="predicted"/>
<evidence type="ECO:0000256" key="1">
    <source>
        <dbReference type="ARBA" id="ARBA00004167"/>
    </source>
</evidence>
<dbReference type="OrthoDB" id="7549755at2"/>
<dbReference type="eggNOG" id="COG5662">
    <property type="taxonomic scope" value="Bacteria"/>
</dbReference>
<gene>
    <name evidence="6" type="ORF">SCE1572_43775</name>
</gene>
<dbReference type="InterPro" id="IPR051474">
    <property type="entry name" value="Anti-sigma-K/W_factor"/>
</dbReference>
<evidence type="ECO:0000256" key="2">
    <source>
        <dbReference type="ARBA" id="ARBA00022692"/>
    </source>
</evidence>
<comment type="subcellular location">
    <subcellularLocation>
        <location evidence="1">Membrane</location>
        <topology evidence="1">Single-pass membrane protein</topology>
    </subcellularLocation>
</comment>
<dbReference type="RefSeq" id="WP_020740607.1">
    <property type="nucleotide sequence ID" value="NC_021658.1"/>
</dbReference>
<sequence>MSAAKSIESCARFDYALSAYVDGELDPDHAVDLESHLVQCPPCFEQVKMLRSLRTSLKRAKPAACPDALRARVAAAMAHEQARGAARAAAQSADARPRLMHRGYAVALAAAAGVAFMVGVTRERAAAPADTAKADAKADVELARGESVEILLDDLVTQHAQPLPPETTNPEDLPRFDPFVGVPVRRPEFQSMPVQSMPVNFMGARVHTMRDRRAALLQYIVKGNHRVTVYLFNSRAVPVQKAQPILKPRVVRERPVYVGKINGYSVVAAEHSGVGYALASDLGDDLSTQLVLAAMQ</sequence>
<dbReference type="Gene3D" id="1.10.10.1320">
    <property type="entry name" value="Anti-sigma factor, zinc-finger domain"/>
    <property type="match status" value="1"/>
</dbReference>
<dbReference type="GO" id="GO:0016989">
    <property type="term" value="F:sigma factor antagonist activity"/>
    <property type="evidence" value="ECO:0007669"/>
    <property type="project" value="TreeGrafter"/>
</dbReference>